<gene>
    <name evidence="3" type="ORF">CAUJ_LOCUS443</name>
</gene>
<evidence type="ECO:0000313" key="4">
    <source>
        <dbReference type="Proteomes" id="UP000835052"/>
    </source>
</evidence>
<organism evidence="3 4">
    <name type="scientific">Caenorhabditis auriculariae</name>
    <dbReference type="NCBI Taxonomy" id="2777116"/>
    <lineage>
        <taxon>Eukaryota</taxon>
        <taxon>Metazoa</taxon>
        <taxon>Ecdysozoa</taxon>
        <taxon>Nematoda</taxon>
        <taxon>Chromadorea</taxon>
        <taxon>Rhabditida</taxon>
        <taxon>Rhabditina</taxon>
        <taxon>Rhabditomorpha</taxon>
        <taxon>Rhabditoidea</taxon>
        <taxon>Rhabditidae</taxon>
        <taxon>Peloderinae</taxon>
        <taxon>Caenorhabditis</taxon>
    </lineage>
</organism>
<dbReference type="EMBL" id="CAJGYM010000001">
    <property type="protein sequence ID" value="CAD6184524.1"/>
    <property type="molecule type" value="Genomic_DNA"/>
</dbReference>
<proteinExistence type="predicted"/>
<keyword evidence="2" id="KW-0812">Transmembrane</keyword>
<dbReference type="AlphaFoldDB" id="A0A8S1GNH6"/>
<name>A0A8S1GNH6_9PELO</name>
<sequence>MSSAPKLFLNTDFSTLTQLLLAFISIFMTPLMIGNCAKKRNHAVNMDDEEMANDEEGANKRKNAGYEDRLKKPNNIRSKLKNDFWQAISEISDRPHHTPPPNSAVPARSVLRTACPIHGAFSTAKTGAQETRELTENEANDCFWSEGNLEDTQLTQCPSTEEWNVMKETDPAKCSNAEREESEEVEVDRCTCTKNKKSVHFAK</sequence>
<feature type="region of interest" description="Disordered" evidence="1">
    <location>
        <begin position="49"/>
        <end position="73"/>
    </location>
</feature>
<dbReference type="Proteomes" id="UP000835052">
    <property type="component" value="Unassembled WGS sequence"/>
</dbReference>
<evidence type="ECO:0000256" key="1">
    <source>
        <dbReference type="SAM" id="MobiDB-lite"/>
    </source>
</evidence>
<comment type="caution">
    <text evidence="3">The sequence shown here is derived from an EMBL/GenBank/DDBJ whole genome shotgun (WGS) entry which is preliminary data.</text>
</comment>
<protein>
    <submittedName>
        <fullName evidence="3">Uncharacterized protein</fullName>
    </submittedName>
</protein>
<feature type="transmembrane region" description="Helical" evidence="2">
    <location>
        <begin position="15"/>
        <end position="33"/>
    </location>
</feature>
<accession>A0A8S1GNH6</accession>
<keyword evidence="2" id="KW-0472">Membrane</keyword>
<evidence type="ECO:0000256" key="2">
    <source>
        <dbReference type="SAM" id="Phobius"/>
    </source>
</evidence>
<reference evidence="3" key="1">
    <citation type="submission" date="2020-10" db="EMBL/GenBank/DDBJ databases">
        <authorList>
            <person name="Kikuchi T."/>
        </authorList>
    </citation>
    <scope>NUCLEOTIDE SEQUENCE</scope>
    <source>
        <strain evidence="3">NKZ352</strain>
    </source>
</reference>
<keyword evidence="4" id="KW-1185">Reference proteome</keyword>
<keyword evidence="2" id="KW-1133">Transmembrane helix</keyword>
<evidence type="ECO:0000313" key="3">
    <source>
        <dbReference type="EMBL" id="CAD6184524.1"/>
    </source>
</evidence>